<evidence type="ECO:0000313" key="6">
    <source>
        <dbReference type="Proteomes" id="UP000286260"/>
    </source>
</evidence>
<dbReference type="EMBL" id="QSII01000002">
    <property type="protein sequence ID" value="RHC89426.1"/>
    <property type="molecule type" value="Genomic_DNA"/>
</dbReference>
<organism evidence="5 6">
    <name type="scientific">Parabacteroides merdae</name>
    <dbReference type="NCBI Taxonomy" id="46503"/>
    <lineage>
        <taxon>Bacteria</taxon>
        <taxon>Pseudomonadati</taxon>
        <taxon>Bacteroidota</taxon>
        <taxon>Bacteroidia</taxon>
        <taxon>Bacteroidales</taxon>
        <taxon>Tannerellaceae</taxon>
        <taxon>Parabacteroides</taxon>
    </lineage>
</organism>
<evidence type="ECO:0000313" key="8">
    <source>
        <dbReference type="Proteomes" id="UP000482671"/>
    </source>
</evidence>
<dbReference type="EMBL" id="WNCN01000015">
    <property type="protein sequence ID" value="MTU40210.1"/>
    <property type="molecule type" value="Genomic_DNA"/>
</dbReference>
<name>A0A3E4ZZC9_9BACT</name>
<feature type="domain" description="Phosphotyrosine protein phosphatase I" evidence="2">
    <location>
        <begin position="1"/>
        <end position="135"/>
    </location>
</feature>
<dbReference type="GO" id="GO:0046685">
    <property type="term" value="P:response to arsenic-containing substance"/>
    <property type="evidence" value="ECO:0007669"/>
    <property type="project" value="UniProtKB-KW"/>
</dbReference>
<evidence type="ECO:0000313" key="5">
    <source>
        <dbReference type="EMBL" id="RHC89426.1"/>
    </source>
</evidence>
<dbReference type="Gene3D" id="3.40.50.2300">
    <property type="match status" value="1"/>
</dbReference>
<dbReference type="InterPro" id="IPR036196">
    <property type="entry name" value="Ptyr_pPase_sf"/>
</dbReference>
<dbReference type="STRING" id="46503.ERS852463_02575"/>
<dbReference type="PANTHER" id="PTHR43428">
    <property type="entry name" value="ARSENATE REDUCTASE"/>
    <property type="match status" value="1"/>
</dbReference>
<dbReference type="Proteomes" id="UP000434916">
    <property type="component" value="Unassembled WGS sequence"/>
</dbReference>
<reference evidence="7 8" key="2">
    <citation type="journal article" date="2019" name="Nat. Med.">
        <title>A library of human gut bacterial isolates paired with longitudinal multiomics data enables mechanistic microbiome research.</title>
        <authorList>
            <person name="Poyet M."/>
            <person name="Groussin M."/>
            <person name="Gibbons S.M."/>
            <person name="Avila-Pacheco J."/>
            <person name="Jiang X."/>
            <person name="Kearney S.M."/>
            <person name="Perrotta A.R."/>
            <person name="Berdy B."/>
            <person name="Zhao S."/>
            <person name="Lieberman T.D."/>
            <person name="Swanson P.K."/>
            <person name="Smith M."/>
            <person name="Roesemann S."/>
            <person name="Alexander J.E."/>
            <person name="Rich S.A."/>
            <person name="Livny J."/>
            <person name="Vlamakis H."/>
            <person name="Clish C."/>
            <person name="Bullock K."/>
            <person name="Deik A."/>
            <person name="Scott J."/>
            <person name="Pierce K.A."/>
            <person name="Xavier R.J."/>
            <person name="Alm E.J."/>
        </authorList>
    </citation>
    <scope>NUCLEOTIDE SEQUENCE [LARGE SCALE GENOMIC DNA]</scope>
    <source>
        <strain evidence="4 8">BIOML-A11</strain>
        <strain evidence="3 7">BIOML-A29</strain>
    </source>
</reference>
<keyword evidence="7" id="KW-1185">Reference proteome</keyword>
<dbReference type="Pfam" id="PF01451">
    <property type="entry name" value="LMWPc"/>
    <property type="match status" value="1"/>
</dbReference>
<dbReference type="Proteomes" id="UP000482671">
    <property type="component" value="Unassembled WGS sequence"/>
</dbReference>
<dbReference type="CDD" id="cd16345">
    <property type="entry name" value="LMWP_ArsC"/>
    <property type="match status" value="1"/>
</dbReference>
<dbReference type="InterPro" id="IPR023485">
    <property type="entry name" value="Ptyr_pPase"/>
</dbReference>
<keyword evidence="1" id="KW-0059">Arsenical resistance</keyword>
<gene>
    <name evidence="5" type="ORF">DW828_02420</name>
    <name evidence="3" type="ORF">GMD82_12195</name>
    <name evidence="4" type="ORF">GME02_07410</name>
</gene>
<dbReference type="SUPFAM" id="SSF52788">
    <property type="entry name" value="Phosphotyrosine protein phosphatases I"/>
    <property type="match status" value="1"/>
</dbReference>
<evidence type="ECO:0000313" key="7">
    <source>
        <dbReference type="Proteomes" id="UP000434916"/>
    </source>
</evidence>
<protein>
    <submittedName>
        <fullName evidence="5">Arsenate reductase ArsC</fullName>
    </submittedName>
</protein>
<evidence type="ECO:0000259" key="2">
    <source>
        <dbReference type="SMART" id="SM00226"/>
    </source>
</evidence>
<comment type="caution">
    <text evidence="5">The sequence shown here is derived from an EMBL/GenBank/DDBJ whole genome shotgun (WGS) entry which is preliminary data.</text>
</comment>
<dbReference type="RefSeq" id="WP_046451532.1">
    <property type="nucleotide sequence ID" value="NZ_BAABZJ010000001.1"/>
</dbReference>
<reference evidence="5 6" key="1">
    <citation type="submission" date="2018-08" db="EMBL/GenBank/DDBJ databases">
        <title>A genome reference for cultivated species of the human gut microbiota.</title>
        <authorList>
            <person name="Zou Y."/>
            <person name="Xue W."/>
            <person name="Luo G."/>
        </authorList>
    </citation>
    <scope>NUCLEOTIDE SEQUENCE [LARGE SCALE GENOMIC DNA]</scope>
    <source>
        <strain evidence="5 6">AM34-17</strain>
    </source>
</reference>
<evidence type="ECO:0000313" key="3">
    <source>
        <dbReference type="EMBL" id="MTU40210.1"/>
    </source>
</evidence>
<proteinExistence type="predicted"/>
<dbReference type="AlphaFoldDB" id="A0A3E4ZZC9"/>
<accession>A0A3E4ZZC9</accession>
<dbReference type="EMBL" id="WNDD01000007">
    <property type="protein sequence ID" value="MTV01499.1"/>
    <property type="molecule type" value="Genomic_DNA"/>
</dbReference>
<dbReference type="Proteomes" id="UP000286260">
    <property type="component" value="Unassembled WGS sequence"/>
</dbReference>
<dbReference type="PANTHER" id="PTHR43428:SF1">
    <property type="entry name" value="ARSENATE REDUCTASE"/>
    <property type="match status" value="1"/>
</dbReference>
<sequence length="157" mass="17473">MKILILCSDNSCLSQMAQGWLQSFDKSLTVCSAGISPAIEVHPLAVQTLASSGIDISHHKPEAVEEYIDEPWDYVITVSRDAEENCPAFTGKVRNLIHSNFYNPARAKGTPESIANEFRRISNQIKMKMYDLYCDEIQNGGYGPTCTCGANRFCRCN</sequence>
<evidence type="ECO:0000313" key="4">
    <source>
        <dbReference type="EMBL" id="MTV01499.1"/>
    </source>
</evidence>
<evidence type="ECO:0000256" key="1">
    <source>
        <dbReference type="ARBA" id="ARBA00022849"/>
    </source>
</evidence>
<dbReference type="SMART" id="SM00226">
    <property type="entry name" value="LMWPc"/>
    <property type="match status" value="1"/>
</dbReference>